<evidence type="ECO:0000313" key="1">
    <source>
        <dbReference type="EMBL" id="KRT14942.1"/>
    </source>
</evidence>
<accession>A0A0T5VM60</accession>
<comment type="caution">
    <text evidence="1">The sequence shown here is derived from an EMBL/GenBank/DDBJ whole genome shotgun (WGS) entry which is preliminary data.</text>
</comment>
<reference evidence="1 2" key="1">
    <citation type="submission" date="2015-11" db="EMBL/GenBank/DDBJ databases">
        <title>Sequence of Pedobacter ginsenosidimutans.</title>
        <authorList>
            <person name="Carson E."/>
            <person name="Keyser V."/>
            <person name="Newman J."/>
            <person name="Miller J."/>
        </authorList>
    </citation>
    <scope>NUCLEOTIDE SEQUENCE [LARGE SCALE GENOMIC DNA]</scope>
    <source>
        <strain evidence="1 2">KACC 14530</strain>
    </source>
</reference>
<protein>
    <submittedName>
        <fullName evidence="1">Uncharacterized protein</fullName>
    </submittedName>
</protein>
<evidence type="ECO:0000313" key="2">
    <source>
        <dbReference type="Proteomes" id="UP000051950"/>
    </source>
</evidence>
<gene>
    <name evidence="1" type="ORF">ASU31_16620</name>
</gene>
<dbReference type="Proteomes" id="UP000051950">
    <property type="component" value="Unassembled WGS sequence"/>
</dbReference>
<proteinExistence type="predicted"/>
<dbReference type="RefSeq" id="WP_057933399.1">
    <property type="nucleotide sequence ID" value="NZ_LMZQ01000013.1"/>
</dbReference>
<dbReference type="OrthoDB" id="749061at2"/>
<organism evidence="1 2">
    <name type="scientific">Pedobacter ginsenosidimutans</name>
    <dbReference type="NCBI Taxonomy" id="687842"/>
    <lineage>
        <taxon>Bacteria</taxon>
        <taxon>Pseudomonadati</taxon>
        <taxon>Bacteroidota</taxon>
        <taxon>Sphingobacteriia</taxon>
        <taxon>Sphingobacteriales</taxon>
        <taxon>Sphingobacteriaceae</taxon>
        <taxon>Pedobacter</taxon>
    </lineage>
</organism>
<dbReference type="AlphaFoldDB" id="A0A0T5VM60"/>
<dbReference type="EMBL" id="LMZQ01000013">
    <property type="protein sequence ID" value="KRT14942.1"/>
    <property type="molecule type" value="Genomic_DNA"/>
</dbReference>
<name>A0A0T5VM60_9SPHI</name>
<keyword evidence="2" id="KW-1185">Reference proteome</keyword>
<sequence length="248" mass="27210">MSKTNDTGHAKNVANFETLIAYLTGYGAVYNPSNVNIQLSSLNEKVAAARTISEQVHDLAAKNSNAIAIRDLAFQPLKKLSTRIVNAIKASDVAQQVIDNAITHNRKIQGQRASVKLTEEEKQKLAAIGTVVNQVSASQQSFDSQLDTFDKQIKLLATIPSYTPNEVELQQATLTTLYNDLLQKNRDVVSKTSELSTLRLNRNKILYDANTGIVALALDAKNYSKSVFGVSTPQYKQISGIPFKTIKI</sequence>